<dbReference type="EC" id="3.-.-.-" evidence="2"/>
<dbReference type="AlphaFoldDB" id="A0A1R7T699"/>
<sequence>MAQKTALVIIDVQEKLLSVMHEKDTLVKNICTLVKACRLLEIPVINCRQYPKALGETAAEIQELLTDEPVDKRCFSCAAGDDFQKRLKSTGCEKLILCGIEAHICVYQTARDLISAGFKVEIPADAVDSRTAENKQIAIERLRQEKALISSIEMSLFDMLETSEHPKFREVSRLIK</sequence>
<evidence type="ECO:0000313" key="3">
    <source>
        <dbReference type="Proteomes" id="UP000188181"/>
    </source>
</evidence>
<dbReference type="GO" id="GO:0016787">
    <property type="term" value="F:hydrolase activity"/>
    <property type="evidence" value="ECO:0007669"/>
    <property type="project" value="UniProtKB-KW"/>
</dbReference>
<dbReference type="InterPro" id="IPR036380">
    <property type="entry name" value="Isochorismatase-like_sf"/>
</dbReference>
<proteinExistence type="predicted"/>
<dbReference type="OrthoDB" id="9789777at2"/>
<organism evidence="2 3">
    <name type="scientific">Limihaloglobus sulfuriphilus</name>
    <dbReference type="NCBI Taxonomy" id="1851148"/>
    <lineage>
        <taxon>Bacteria</taxon>
        <taxon>Pseudomonadati</taxon>
        <taxon>Planctomycetota</taxon>
        <taxon>Phycisphaerae</taxon>
        <taxon>Sedimentisphaerales</taxon>
        <taxon>Sedimentisphaeraceae</taxon>
        <taxon>Limihaloglobus</taxon>
    </lineage>
</organism>
<reference evidence="3" key="1">
    <citation type="submission" date="2017-02" db="EMBL/GenBank/DDBJ databases">
        <title>Comparative genomics and description of representatives of a novel lineage of planctomycetes thriving in anoxic sediments.</title>
        <authorList>
            <person name="Spring S."/>
            <person name="Bunk B."/>
            <person name="Sproer C."/>
        </authorList>
    </citation>
    <scope>NUCLEOTIDE SEQUENCE [LARGE SCALE GENOMIC DNA]</scope>
    <source>
        <strain evidence="3">SM-Chi-D1</strain>
    </source>
</reference>
<dbReference type="SUPFAM" id="SSF52499">
    <property type="entry name" value="Isochorismatase-like hydrolases"/>
    <property type="match status" value="1"/>
</dbReference>
<dbReference type="STRING" id="1851148.SMSP2_02953"/>
<evidence type="ECO:0000259" key="1">
    <source>
        <dbReference type="Pfam" id="PF00857"/>
    </source>
</evidence>
<dbReference type="PANTHER" id="PTHR14119:SF3">
    <property type="entry name" value="ISOCHORISMATASE DOMAIN-CONTAINING PROTEIN 2"/>
    <property type="match status" value="1"/>
</dbReference>
<protein>
    <submittedName>
        <fullName evidence="2">Isochorismatase family protein YecD</fullName>
        <ecNumber evidence="2">3.-.-.-</ecNumber>
    </submittedName>
</protein>
<dbReference type="Proteomes" id="UP000188181">
    <property type="component" value="Chromosome"/>
</dbReference>
<evidence type="ECO:0000313" key="2">
    <source>
        <dbReference type="EMBL" id="AQQ72563.1"/>
    </source>
</evidence>
<dbReference type="Pfam" id="PF00857">
    <property type="entry name" value="Isochorismatase"/>
    <property type="match status" value="1"/>
</dbReference>
<dbReference type="EMBL" id="CP019646">
    <property type="protein sequence ID" value="AQQ72563.1"/>
    <property type="molecule type" value="Genomic_DNA"/>
</dbReference>
<accession>A0A1R7T699</accession>
<keyword evidence="2" id="KW-0378">Hydrolase</keyword>
<dbReference type="CDD" id="cd01012">
    <property type="entry name" value="YcaC_related"/>
    <property type="match status" value="1"/>
</dbReference>
<dbReference type="PANTHER" id="PTHR14119">
    <property type="entry name" value="HYDROLASE"/>
    <property type="match status" value="1"/>
</dbReference>
<name>A0A1R7T699_9BACT</name>
<dbReference type="InterPro" id="IPR050993">
    <property type="entry name" value="Isochorismatase_domain"/>
</dbReference>
<keyword evidence="3" id="KW-1185">Reference proteome</keyword>
<dbReference type="KEGG" id="pbas:SMSP2_02953"/>
<dbReference type="InterPro" id="IPR000868">
    <property type="entry name" value="Isochorismatase-like_dom"/>
</dbReference>
<dbReference type="RefSeq" id="WP_146684743.1">
    <property type="nucleotide sequence ID" value="NZ_CP019646.1"/>
</dbReference>
<feature type="domain" description="Isochorismatase-like" evidence="1">
    <location>
        <begin position="5"/>
        <end position="152"/>
    </location>
</feature>
<dbReference type="Gene3D" id="3.40.50.850">
    <property type="entry name" value="Isochorismatase-like"/>
    <property type="match status" value="1"/>
</dbReference>
<gene>
    <name evidence="2" type="primary">yecD</name>
    <name evidence="2" type="ORF">SMSP2_02953</name>
</gene>